<protein>
    <submittedName>
        <fullName evidence="2">Uncharacterized protein</fullName>
    </submittedName>
</protein>
<dbReference type="EMBL" id="ML986604">
    <property type="protein sequence ID" value="KAF2265597.1"/>
    <property type="molecule type" value="Genomic_DNA"/>
</dbReference>
<accession>A0A9P4KAD8</accession>
<feature type="region of interest" description="Disordered" evidence="1">
    <location>
        <begin position="90"/>
        <end position="133"/>
    </location>
</feature>
<feature type="compositionally biased region" description="Polar residues" evidence="1">
    <location>
        <begin position="11"/>
        <end position="29"/>
    </location>
</feature>
<keyword evidence="3" id="KW-1185">Reference proteome</keyword>
<dbReference type="Proteomes" id="UP000800093">
    <property type="component" value="Unassembled WGS sequence"/>
</dbReference>
<gene>
    <name evidence="2" type="ORF">CC78DRAFT_532269</name>
</gene>
<evidence type="ECO:0000313" key="2">
    <source>
        <dbReference type="EMBL" id="KAF2265597.1"/>
    </source>
</evidence>
<evidence type="ECO:0000256" key="1">
    <source>
        <dbReference type="SAM" id="MobiDB-lite"/>
    </source>
</evidence>
<evidence type="ECO:0000313" key="3">
    <source>
        <dbReference type="Proteomes" id="UP000800093"/>
    </source>
</evidence>
<feature type="region of interest" description="Disordered" evidence="1">
    <location>
        <begin position="1"/>
        <end position="69"/>
    </location>
</feature>
<proteinExistence type="predicted"/>
<name>A0A9P4KAD8_9PLEO</name>
<feature type="compositionally biased region" description="Basic and acidic residues" evidence="1">
    <location>
        <begin position="124"/>
        <end position="133"/>
    </location>
</feature>
<comment type="caution">
    <text evidence="2">The sequence shown here is derived from an EMBL/GenBank/DDBJ whole genome shotgun (WGS) entry which is preliminary data.</text>
</comment>
<organism evidence="2 3">
    <name type="scientific">Lojkania enalia</name>
    <dbReference type="NCBI Taxonomy" id="147567"/>
    <lineage>
        <taxon>Eukaryota</taxon>
        <taxon>Fungi</taxon>
        <taxon>Dikarya</taxon>
        <taxon>Ascomycota</taxon>
        <taxon>Pezizomycotina</taxon>
        <taxon>Dothideomycetes</taxon>
        <taxon>Pleosporomycetidae</taxon>
        <taxon>Pleosporales</taxon>
        <taxon>Pleosporales incertae sedis</taxon>
        <taxon>Lojkania</taxon>
    </lineage>
</organism>
<sequence>MWFRSKKPRHQAQSFFNNQSAKQPTNKQHQPSKAHMHKVFQNKLYYPSPSESQGCAPARSPSLRPFQSQNAHQAYHSVYSRYIAQNERRPALGPHAPHHNSNTSTNNKKLPATPNSSSPPGFFHPERPDRPSLHLDVLTSYSRSELRRPSIVPESFSVRPLEQGASTQQQGRANLARQNAVAGKGKRAGSEGYKAYFPYREK</sequence>
<feature type="compositionally biased region" description="Basic residues" evidence="1">
    <location>
        <begin position="30"/>
        <end position="40"/>
    </location>
</feature>
<feature type="compositionally biased region" description="Polar residues" evidence="1">
    <location>
        <begin position="99"/>
        <end position="119"/>
    </location>
</feature>
<feature type="compositionally biased region" description="Basic residues" evidence="1">
    <location>
        <begin position="1"/>
        <end position="10"/>
    </location>
</feature>
<feature type="region of interest" description="Disordered" evidence="1">
    <location>
        <begin position="157"/>
        <end position="190"/>
    </location>
</feature>
<dbReference type="AlphaFoldDB" id="A0A9P4KAD8"/>
<reference evidence="3" key="1">
    <citation type="journal article" date="2020" name="Stud. Mycol.">
        <title>101 Dothideomycetes genomes: A test case for predicting lifestyles and emergence of pathogens.</title>
        <authorList>
            <person name="Haridas S."/>
            <person name="Albert R."/>
            <person name="Binder M."/>
            <person name="Bloem J."/>
            <person name="LaButti K."/>
            <person name="Salamov A."/>
            <person name="Andreopoulos B."/>
            <person name="Baker S."/>
            <person name="Barry K."/>
            <person name="Bills G."/>
            <person name="Bluhm B."/>
            <person name="Cannon C."/>
            <person name="Castanera R."/>
            <person name="Culley D."/>
            <person name="Daum C."/>
            <person name="Ezra D."/>
            <person name="Gonzalez J."/>
            <person name="Henrissat B."/>
            <person name="Kuo A."/>
            <person name="Liang C."/>
            <person name="Lipzen A."/>
            <person name="Lutzoni F."/>
            <person name="Magnuson J."/>
            <person name="Mondo S."/>
            <person name="Nolan M."/>
            <person name="Ohm R."/>
            <person name="Pangilinan J."/>
            <person name="Park H.-J."/>
            <person name="Ramirez L."/>
            <person name="Alfaro M."/>
            <person name="Sun H."/>
            <person name="Tritt A."/>
            <person name="Yoshinaga Y."/>
            <person name="Zwiers L.-H."/>
            <person name="Turgeon B."/>
            <person name="Goodwin S."/>
            <person name="Spatafora J."/>
            <person name="Crous P."/>
            <person name="Grigoriev I."/>
        </authorList>
    </citation>
    <scope>NUCLEOTIDE SEQUENCE [LARGE SCALE GENOMIC DNA]</scope>
    <source>
        <strain evidence="3">CBS 304.66</strain>
    </source>
</reference>